<dbReference type="EMBL" id="CP003051">
    <property type="protein sequence ID" value="AGA91741.1"/>
    <property type="molecule type" value="Genomic_DNA"/>
</dbReference>
<dbReference type="GO" id="GO:0000271">
    <property type="term" value="P:polysaccharide biosynthetic process"/>
    <property type="evidence" value="ECO:0007669"/>
    <property type="project" value="TreeGrafter"/>
</dbReference>
<name>L0H0I9_9GAMM</name>
<feature type="site" description="Participates in a stacking interaction with the thymidine ring of dTDP-4-oxo-6-deoxyglucose" evidence="6">
    <location>
        <position position="135"/>
    </location>
</feature>
<proteinExistence type="inferred from homology"/>
<dbReference type="AlphaFoldDB" id="L0H0I9"/>
<evidence type="ECO:0000256" key="6">
    <source>
        <dbReference type="PIRSR" id="PIRSR600888-3"/>
    </source>
</evidence>
<dbReference type="eggNOG" id="COG1898">
    <property type="taxonomic scope" value="Bacteria"/>
</dbReference>
<dbReference type="GO" id="GO:0005829">
    <property type="term" value="C:cytosol"/>
    <property type="evidence" value="ECO:0007669"/>
    <property type="project" value="TreeGrafter"/>
</dbReference>
<dbReference type="InterPro" id="IPR014710">
    <property type="entry name" value="RmlC-like_jellyroll"/>
</dbReference>
<dbReference type="InterPro" id="IPR011051">
    <property type="entry name" value="RmlC_Cupin_sf"/>
</dbReference>
<dbReference type="PANTHER" id="PTHR21047:SF2">
    <property type="entry name" value="THYMIDINE DIPHOSPHO-4-KETO-RHAMNOSE 3,5-EPIMERASE"/>
    <property type="match status" value="1"/>
</dbReference>
<comment type="pathway">
    <text evidence="7">Carbohydrate biosynthesis; dTDP-L-rhamnose biosynthesis.</text>
</comment>
<dbReference type="OrthoDB" id="9800680at2"/>
<evidence type="ECO:0000256" key="5">
    <source>
        <dbReference type="PIRSR" id="PIRSR600888-1"/>
    </source>
</evidence>
<comment type="similarity">
    <text evidence="7">Belongs to the dTDP-4-dehydrorhamnose 3,5-epimerase family.</text>
</comment>
<organism evidence="8 9">
    <name type="scientific">Thioflavicoccus mobilis 8321</name>
    <dbReference type="NCBI Taxonomy" id="765912"/>
    <lineage>
        <taxon>Bacteria</taxon>
        <taxon>Pseudomonadati</taxon>
        <taxon>Pseudomonadota</taxon>
        <taxon>Gammaproteobacteria</taxon>
        <taxon>Chromatiales</taxon>
        <taxon>Chromatiaceae</taxon>
        <taxon>Thioflavicoccus</taxon>
    </lineage>
</organism>
<evidence type="ECO:0000256" key="2">
    <source>
        <dbReference type="ARBA" id="ARBA00001997"/>
    </source>
</evidence>
<dbReference type="GO" id="GO:0008830">
    <property type="term" value="F:dTDP-4-dehydrorhamnose 3,5-epimerase activity"/>
    <property type="evidence" value="ECO:0007669"/>
    <property type="project" value="UniProtKB-UniRule"/>
</dbReference>
<keyword evidence="9" id="KW-1185">Reference proteome</keyword>
<sequence>MNCLETAIPGVLILEPKVFGDARGFFMETWQSRRYAELGLPDLVQDNLARSARGVLRGLHVQHPHAQGKLVQVLEGQVFDVAVDIRRDSPWYGQSVGVTLSGERPRQFWIPPGFAHGYYVTSDTALFAYKCSDYYHPEAELAVRWDDPDLAIAWPLAGAPRLSDKDRDAARLAEIPAEGLPSYEAARG</sequence>
<dbReference type="PANTHER" id="PTHR21047">
    <property type="entry name" value="DTDP-6-DEOXY-D-GLUCOSE-3,5 EPIMERASE"/>
    <property type="match status" value="1"/>
</dbReference>
<protein>
    <recommendedName>
        <fullName evidence="4 7">dTDP-4-dehydrorhamnose 3,5-epimerase</fullName>
        <ecNumber evidence="3 7">5.1.3.13</ecNumber>
    </recommendedName>
    <alternativeName>
        <fullName evidence="7">Thymidine diphospho-4-keto-rhamnose 3,5-epimerase</fullName>
    </alternativeName>
</protein>
<feature type="active site" description="Proton acceptor" evidence="5">
    <location>
        <position position="60"/>
    </location>
</feature>
<dbReference type="UniPathway" id="UPA00124"/>
<evidence type="ECO:0000256" key="4">
    <source>
        <dbReference type="ARBA" id="ARBA00019595"/>
    </source>
</evidence>
<dbReference type="GO" id="GO:0019305">
    <property type="term" value="P:dTDP-rhamnose biosynthetic process"/>
    <property type="evidence" value="ECO:0007669"/>
    <property type="project" value="UniProtKB-UniRule"/>
</dbReference>
<dbReference type="KEGG" id="tmb:Thimo_3053"/>
<dbReference type="RefSeq" id="WP_015281869.1">
    <property type="nucleotide sequence ID" value="NC_019940.1"/>
</dbReference>
<dbReference type="Gene3D" id="2.60.120.10">
    <property type="entry name" value="Jelly Rolls"/>
    <property type="match status" value="1"/>
</dbReference>
<comment type="catalytic activity">
    <reaction evidence="1 7">
        <text>dTDP-4-dehydro-6-deoxy-alpha-D-glucose = dTDP-4-dehydro-beta-L-rhamnose</text>
        <dbReference type="Rhea" id="RHEA:16969"/>
        <dbReference type="ChEBI" id="CHEBI:57649"/>
        <dbReference type="ChEBI" id="CHEBI:62830"/>
        <dbReference type="EC" id="5.1.3.13"/>
    </reaction>
</comment>
<dbReference type="NCBIfam" id="TIGR01221">
    <property type="entry name" value="rmlC"/>
    <property type="match status" value="1"/>
</dbReference>
<dbReference type="STRING" id="765912.Thimo_3053"/>
<feature type="active site" description="Proton donor" evidence="5">
    <location>
        <position position="129"/>
    </location>
</feature>
<reference evidence="8 9" key="1">
    <citation type="submission" date="2011-09" db="EMBL/GenBank/DDBJ databases">
        <title>Complete sequence of chromosome of Thioflavicoccus mobilis 8321.</title>
        <authorList>
            <consortium name="US DOE Joint Genome Institute"/>
            <person name="Lucas S."/>
            <person name="Han J."/>
            <person name="Lapidus A."/>
            <person name="Cheng J.-F."/>
            <person name="Goodwin L."/>
            <person name="Pitluck S."/>
            <person name="Peters L."/>
            <person name="Ovchinnikova G."/>
            <person name="Lu M."/>
            <person name="Detter J.C."/>
            <person name="Han C."/>
            <person name="Tapia R."/>
            <person name="Land M."/>
            <person name="Hauser L."/>
            <person name="Kyrpides N."/>
            <person name="Ivanova N."/>
            <person name="Pagani I."/>
            <person name="Vogl K."/>
            <person name="Liu Z."/>
            <person name="Imhoff J."/>
            <person name="Thiel V."/>
            <person name="Frigaard N.-U."/>
            <person name="Bryant D."/>
            <person name="Woyke T."/>
        </authorList>
    </citation>
    <scope>NUCLEOTIDE SEQUENCE [LARGE SCALE GENOMIC DNA]</scope>
    <source>
        <strain evidence="8 9">8321</strain>
    </source>
</reference>
<dbReference type="EC" id="5.1.3.13" evidence="3 7"/>
<dbReference type="Pfam" id="PF00908">
    <property type="entry name" value="dTDP_sugar_isom"/>
    <property type="match status" value="1"/>
</dbReference>
<comment type="function">
    <text evidence="2 7">Catalyzes the epimerization of the C3' and C5'positions of dTDP-6-deoxy-D-xylo-4-hexulose, forming dTDP-6-deoxy-L-lyxo-4-hexulose.</text>
</comment>
<evidence type="ECO:0000256" key="1">
    <source>
        <dbReference type="ARBA" id="ARBA00001298"/>
    </source>
</evidence>
<evidence type="ECO:0000256" key="7">
    <source>
        <dbReference type="RuleBase" id="RU364069"/>
    </source>
</evidence>
<dbReference type="CDD" id="cd00438">
    <property type="entry name" value="cupin_RmlC"/>
    <property type="match status" value="1"/>
</dbReference>
<evidence type="ECO:0000256" key="3">
    <source>
        <dbReference type="ARBA" id="ARBA00012098"/>
    </source>
</evidence>
<comment type="subunit">
    <text evidence="7">Homodimer.</text>
</comment>
<evidence type="ECO:0000313" key="9">
    <source>
        <dbReference type="Proteomes" id="UP000010816"/>
    </source>
</evidence>
<gene>
    <name evidence="8" type="ORF">Thimo_3053</name>
</gene>
<keyword evidence="7" id="KW-0413">Isomerase</keyword>
<dbReference type="InterPro" id="IPR000888">
    <property type="entry name" value="RmlC-like"/>
</dbReference>
<accession>L0H0I9</accession>
<dbReference type="PATRIC" id="fig|765912.4.peg.2989"/>
<dbReference type="SUPFAM" id="SSF51182">
    <property type="entry name" value="RmlC-like cupins"/>
    <property type="match status" value="1"/>
</dbReference>
<dbReference type="Proteomes" id="UP000010816">
    <property type="component" value="Chromosome"/>
</dbReference>
<evidence type="ECO:0000313" key="8">
    <source>
        <dbReference type="EMBL" id="AGA91741.1"/>
    </source>
</evidence>
<dbReference type="HOGENOM" id="CLU_090940_1_1_6"/>